<dbReference type="AlphaFoldDB" id="A0ABD2B4B6"/>
<proteinExistence type="predicted"/>
<sequence>MFHEVEEEEEEEEEGEEAKEETSYLVGKLLVKEETSSSFSGDSRIVRSTFTEGPVETGKASSLFFRSIVEDSQCLLTTFTRTLRESVWVLCCYMAELLPVVKNCRIWRTRHERNPWTILQEAPTRGFVAWPRARQ</sequence>
<protein>
    <submittedName>
        <fullName evidence="2">Uncharacterized protein</fullName>
    </submittedName>
</protein>
<dbReference type="Proteomes" id="UP001607303">
    <property type="component" value="Unassembled WGS sequence"/>
</dbReference>
<evidence type="ECO:0000256" key="1">
    <source>
        <dbReference type="SAM" id="MobiDB-lite"/>
    </source>
</evidence>
<comment type="caution">
    <text evidence="2">The sequence shown here is derived from an EMBL/GenBank/DDBJ whole genome shotgun (WGS) entry which is preliminary data.</text>
</comment>
<organism evidence="2 3">
    <name type="scientific">Vespula maculifrons</name>
    <name type="common">Eastern yellow jacket</name>
    <name type="synonym">Wasp</name>
    <dbReference type="NCBI Taxonomy" id="7453"/>
    <lineage>
        <taxon>Eukaryota</taxon>
        <taxon>Metazoa</taxon>
        <taxon>Ecdysozoa</taxon>
        <taxon>Arthropoda</taxon>
        <taxon>Hexapoda</taxon>
        <taxon>Insecta</taxon>
        <taxon>Pterygota</taxon>
        <taxon>Neoptera</taxon>
        <taxon>Endopterygota</taxon>
        <taxon>Hymenoptera</taxon>
        <taxon>Apocrita</taxon>
        <taxon>Aculeata</taxon>
        <taxon>Vespoidea</taxon>
        <taxon>Vespidae</taxon>
        <taxon>Vespinae</taxon>
        <taxon>Vespula</taxon>
    </lineage>
</organism>
<dbReference type="EMBL" id="JAYRBN010000100">
    <property type="protein sequence ID" value="KAL2727521.1"/>
    <property type="molecule type" value="Genomic_DNA"/>
</dbReference>
<feature type="region of interest" description="Disordered" evidence="1">
    <location>
        <begin position="1"/>
        <end position="23"/>
    </location>
</feature>
<gene>
    <name evidence="2" type="ORF">V1477_016797</name>
</gene>
<reference evidence="2 3" key="1">
    <citation type="journal article" date="2024" name="Ann. Entomol. Soc. Am.">
        <title>Genomic analyses of the southern and eastern yellowjacket wasps (Hymenoptera: Vespidae) reveal evolutionary signatures of social life.</title>
        <authorList>
            <person name="Catto M.A."/>
            <person name="Caine P.B."/>
            <person name="Orr S.E."/>
            <person name="Hunt B.G."/>
            <person name="Goodisman M.A.D."/>
        </authorList>
    </citation>
    <scope>NUCLEOTIDE SEQUENCE [LARGE SCALE GENOMIC DNA]</scope>
    <source>
        <strain evidence="2">232</strain>
        <tissue evidence="2">Head and thorax</tissue>
    </source>
</reference>
<keyword evidence="3" id="KW-1185">Reference proteome</keyword>
<accession>A0ABD2B4B6</accession>
<name>A0ABD2B4B6_VESMC</name>
<evidence type="ECO:0000313" key="3">
    <source>
        <dbReference type="Proteomes" id="UP001607303"/>
    </source>
</evidence>
<evidence type="ECO:0000313" key="2">
    <source>
        <dbReference type="EMBL" id="KAL2727521.1"/>
    </source>
</evidence>
<feature type="compositionally biased region" description="Acidic residues" evidence="1">
    <location>
        <begin position="1"/>
        <end position="19"/>
    </location>
</feature>